<proteinExistence type="predicted"/>
<keyword evidence="2" id="KW-1185">Reference proteome</keyword>
<protein>
    <submittedName>
        <fullName evidence="1">Uncharacterized protein</fullName>
    </submittedName>
</protein>
<name>A0ABZ0HIY6_TRISK</name>
<reference evidence="1 2" key="1">
    <citation type="submission" date="2023-10" db="EMBL/GenBank/DDBJ databases">
        <title>Eight complete genome sequences of bacteria isolated from laboratory stock of Giant Kelp gametophytes.</title>
        <authorList>
            <person name="Tolentino B."/>
            <person name="Nuzhdin S."/>
        </authorList>
    </citation>
    <scope>NUCLEOTIDE SEQUENCE [LARGE SCALE GENOMIC DNA]</scope>
    <source>
        <strain evidence="1 2">LC.270.F.C4</strain>
    </source>
</reference>
<evidence type="ECO:0000313" key="2">
    <source>
        <dbReference type="Proteomes" id="UP001302666"/>
    </source>
</evidence>
<dbReference type="EMBL" id="CP136704">
    <property type="protein sequence ID" value="WOI34798.1"/>
    <property type="molecule type" value="Genomic_DNA"/>
</dbReference>
<dbReference type="RefSeq" id="WP_317386635.1">
    <property type="nucleotide sequence ID" value="NZ_CP136704.1"/>
</dbReference>
<accession>A0ABZ0HIY6</accession>
<dbReference type="Proteomes" id="UP001302666">
    <property type="component" value="Chromosome"/>
</dbReference>
<evidence type="ECO:0000313" key="1">
    <source>
        <dbReference type="EMBL" id="WOI34798.1"/>
    </source>
</evidence>
<sequence>MPVPVSVDAQIRRLEKHVRELQNLRTEVGEEVSVLVAEICNASMLLLDKAMNAIWAAKAQPSNGKKKPHVYFPVCESERKFFDRLRQYQMPSLKETDGELFALLEAVQPYRGTTWLPQAHKIAVLRHEYFPEISTTQTSGLGIGKGQNLYIESMTIGGSGNINFKGEATNRKTGAAEPLRVDFILEVKSMIEAVGAEPVPFCKTVVSAVRKLAKDIYRVI</sequence>
<gene>
    <name evidence="1" type="ORF">R1T40_08740</name>
</gene>
<organism evidence="1 2">
    <name type="scientific">Tritonibacter scottomollicae</name>
    <name type="common">Epibacterium scottomollicae</name>
    <dbReference type="NCBI Taxonomy" id="483013"/>
    <lineage>
        <taxon>Bacteria</taxon>
        <taxon>Pseudomonadati</taxon>
        <taxon>Pseudomonadota</taxon>
        <taxon>Alphaproteobacteria</taxon>
        <taxon>Rhodobacterales</taxon>
        <taxon>Paracoccaceae</taxon>
        <taxon>Tritonibacter</taxon>
    </lineage>
</organism>